<dbReference type="GO" id="GO:0005634">
    <property type="term" value="C:nucleus"/>
    <property type="evidence" value="ECO:0007669"/>
    <property type="project" value="UniProtKB-SubCell"/>
</dbReference>
<dbReference type="AlphaFoldDB" id="A0A9E7H7L4"/>
<name>A0A9E7H7L4_9LILI</name>
<feature type="compositionally biased region" description="Acidic residues" evidence="6">
    <location>
        <begin position="118"/>
        <end position="136"/>
    </location>
</feature>
<accession>A0A9E7H7L4</accession>
<keyword evidence="5" id="KW-0539">Nucleus</keyword>
<evidence type="ECO:0000256" key="4">
    <source>
        <dbReference type="ARBA" id="ARBA00023163"/>
    </source>
</evidence>
<dbReference type="InterPro" id="IPR003657">
    <property type="entry name" value="WRKY_dom"/>
</dbReference>
<dbReference type="GO" id="GO:2000012">
    <property type="term" value="P:regulation of auxin polar transport"/>
    <property type="evidence" value="ECO:0007669"/>
    <property type="project" value="InterPro"/>
</dbReference>
<dbReference type="InterPro" id="IPR036576">
    <property type="entry name" value="WRKY_dom_sf"/>
</dbReference>
<feature type="region of interest" description="Disordered" evidence="6">
    <location>
        <begin position="107"/>
        <end position="142"/>
    </location>
</feature>
<evidence type="ECO:0000313" key="8">
    <source>
        <dbReference type="EMBL" id="URE29186.1"/>
    </source>
</evidence>
<feature type="region of interest" description="Disordered" evidence="6">
    <location>
        <begin position="507"/>
        <end position="543"/>
    </location>
</feature>
<dbReference type="FunFam" id="2.20.25.80:FF:000003">
    <property type="entry name" value="WRKY transcription factor 57"/>
    <property type="match status" value="1"/>
</dbReference>
<dbReference type="GO" id="GO:0003700">
    <property type="term" value="F:DNA-binding transcription factor activity"/>
    <property type="evidence" value="ECO:0007669"/>
    <property type="project" value="InterPro"/>
</dbReference>
<dbReference type="PANTHER" id="PTHR34959:SF3">
    <property type="entry name" value="PROTEIN LAZY 1"/>
    <property type="match status" value="1"/>
</dbReference>
<keyword evidence="2" id="KW-0805">Transcription regulation</keyword>
<organism evidence="8 9">
    <name type="scientific">Musa troglodytarum</name>
    <name type="common">fe'i banana</name>
    <dbReference type="NCBI Taxonomy" id="320322"/>
    <lineage>
        <taxon>Eukaryota</taxon>
        <taxon>Viridiplantae</taxon>
        <taxon>Streptophyta</taxon>
        <taxon>Embryophyta</taxon>
        <taxon>Tracheophyta</taxon>
        <taxon>Spermatophyta</taxon>
        <taxon>Magnoliopsida</taxon>
        <taxon>Liliopsida</taxon>
        <taxon>Zingiberales</taxon>
        <taxon>Musaceae</taxon>
        <taxon>Musa</taxon>
    </lineage>
</organism>
<dbReference type="InterPro" id="IPR038928">
    <property type="entry name" value="LAZY1"/>
</dbReference>
<dbReference type="Proteomes" id="UP001055439">
    <property type="component" value="Chromosome 8"/>
</dbReference>
<evidence type="ECO:0000313" key="9">
    <source>
        <dbReference type="Proteomes" id="UP001055439"/>
    </source>
</evidence>
<evidence type="ECO:0000259" key="7">
    <source>
        <dbReference type="PROSITE" id="PS50811"/>
    </source>
</evidence>
<dbReference type="PROSITE" id="PS50811">
    <property type="entry name" value="WRKY"/>
    <property type="match status" value="1"/>
</dbReference>
<dbReference type="SMART" id="SM00774">
    <property type="entry name" value="WRKY"/>
    <property type="match status" value="1"/>
</dbReference>
<proteinExistence type="predicted"/>
<feature type="domain" description="WRKY" evidence="7">
    <location>
        <begin position="550"/>
        <end position="615"/>
    </location>
</feature>
<evidence type="ECO:0000256" key="6">
    <source>
        <dbReference type="SAM" id="MobiDB-lite"/>
    </source>
</evidence>
<dbReference type="EMBL" id="CP097510">
    <property type="protein sequence ID" value="URE29186.1"/>
    <property type="molecule type" value="Genomic_DNA"/>
</dbReference>
<feature type="compositionally biased region" description="Basic residues" evidence="6">
    <location>
        <begin position="532"/>
        <end position="543"/>
    </location>
</feature>
<dbReference type="SUPFAM" id="SSF118290">
    <property type="entry name" value="WRKY DNA-binding domain"/>
    <property type="match status" value="1"/>
</dbReference>
<dbReference type="GO" id="GO:0009630">
    <property type="term" value="P:gravitropism"/>
    <property type="evidence" value="ECO:0007669"/>
    <property type="project" value="InterPro"/>
</dbReference>
<keyword evidence="9" id="KW-1185">Reference proteome</keyword>
<reference evidence="8" key="1">
    <citation type="submission" date="2022-05" db="EMBL/GenBank/DDBJ databases">
        <title>The Musa troglodytarum L. genome provides insights into the mechanism of non-climacteric behaviour and enrichment of carotenoids.</title>
        <authorList>
            <person name="Wang J."/>
        </authorList>
    </citation>
    <scope>NUCLEOTIDE SEQUENCE</scope>
    <source>
        <tissue evidence="8">Leaf</tissue>
    </source>
</reference>
<dbReference type="Pfam" id="PF03106">
    <property type="entry name" value="WRKY"/>
    <property type="match status" value="1"/>
</dbReference>
<dbReference type="OrthoDB" id="780166at2759"/>
<dbReference type="PANTHER" id="PTHR34959">
    <property type="entry name" value="PROTEIN LAZY 1"/>
    <property type="match status" value="1"/>
</dbReference>
<dbReference type="Gene3D" id="2.20.25.80">
    <property type="entry name" value="WRKY domain"/>
    <property type="match status" value="1"/>
</dbReference>
<sequence length="634" mass="69600">MKVSGSFNFFPYALLLGSVNELLGWMHRKFRQNSGDVLKDYGSGGTCNCLSGRPSLGEDLHRRRRSQYEPFKARSLRLEVEELIDGGNGGGGNATMEELLGGLLSIGTLGSGTGPMEDKEEEEEEEENEAGSEDDEKQLTVSADEEVVVTPAALEAIAEKEAESTTETDLLVVSAELEKVLTAEAEKGGGRISSARSSYAGSAACPLQGFLFGSPIEVAETMATAADARKERRASLGELFMISRITEEEGGGGGGNAEHVKLAGGHDEEGKSTAEICLMKKKMTKRRGVKGSDGSGPSNGSTADTKFQKILQFFHKKVHPESSIVSKKPSTSKTGKNEKKEYAHLVGGSEPTGTDGCTAAAAKVGPCRKEHIPDLNFCYNPASHAFGGNDSSGSREHWIKTDADYPPLLLASMQSQEISLFSLSSASQRHLRWYHRLRWISCKQRMTEGERETMEKYPILFPVQQASSSSTSFPRTPDMLGSTHIFGGLHGGNSCDLLGLKDFEGRGTSSQGDGAHHMKSLASSMENEMRPGKKKEKKVRRPRYAFQTRSQVDILDDGYRWRKYGQKAVKNNKFPRSYYRCTHQGCNVKKQVQRLSRDESIVVTTYEGMHSHPIEKPNDNFEDILNQMQIYSNF</sequence>
<dbReference type="GO" id="GO:0043565">
    <property type="term" value="F:sequence-specific DNA binding"/>
    <property type="evidence" value="ECO:0007669"/>
    <property type="project" value="InterPro"/>
</dbReference>
<protein>
    <submittedName>
        <fullName evidence="8">WRKY transcription factor</fullName>
    </submittedName>
</protein>
<comment type="subcellular location">
    <subcellularLocation>
        <location evidence="1">Nucleus</location>
    </subcellularLocation>
</comment>
<evidence type="ECO:0000256" key="5">
    <source>
        <dbReference type="ARBA" id="ARBA00023242"/>
    </source>
</evidence>
<evidence type="ECO:0000256" key="2">
    <source>
        <dbReference type="ARBA" id="ARBA00023015"/>
    </source>
</evidence>
<keyword evidence="4" id="KW-0804">Transcription</keyword>
<gene>
    <name evidence="8" type="ORF">MUK42_07361</name>
</gene>
<evidence type="ECO:0000256" key="1">
    <source>
        <dbReference type="ARBA" id="ARBA00004123"/>
    </source>
</evidence>
<keyword evidence="3" id="KW-0238">DNA-binding</keyword>
<evidence type="ECO:0000256" key="3">
    <source>
        <dbReference type="ARBA" id="ARBA00023125"/>
    </source>
</evidence>